<accession>A0A914NUH3</accession>
<organism evidence="1 2">
    <name type="scientific">Meloidogyne incognita</name>
    <name type="common">Southern root-knot nematode worm</name>
    <name type="synonym">Oxyuris incognita</name>
    <dbReference type="NCBI Taxonomy" id="6306"/>
    <lineage>
        <taxon>Eukaryota</taxon>
        <taxon>Metazoa</taxon>
        <taxon>Ecdysozoa</taxon>
        <taxon>Nematoda</taxon>
        <taxon>Chromadorea</taxon>
        <taxon>Rhabditida</taxon>
        <taxon>Tylenchina</taxon>
        <taxon>Tylenchomorpha</taxon>
        <taxon>Tylenchoidea</taxon>
        <taxon>Meloidogynidae</taxon>
        <taxon>Meloidogyninae</taxon>
        <taxon>Meloidogyne</taxon>
        <taxon>Meloidogyne incognita group</taxon>
    </lineage>
</organism>
<protein>
    <submittedName>
        <fullName evidence="2">Uncharacterized protein</fullName>
    </submittedName>
</protein>
<reference evidence="2" key="1">
    <citation type="submission" date="2022-11" db="UniProtKB">
        <authorList>
            <consortium name="WormBaseParasite"/>
        </authorList>
    </citation>
    <scope>IDENTIFICATION</scope>
</reference>
<proteinExistence type="predicted"/>
<dbReference type="Proteomes" id="UP000887563">
    <property type="component" value="Unplaced"/>
</dbReference>
<evidence type="ECO:0000313" key="1">
    <source>
        <dbReference type="Proteomes" id="UP000887563"/>
    </source>
</evidence>
<dbReference type="AlphaFoldDB" id="A0A914NUH3"/>
<sequence length="106" mass="12417">MQIMSLNSYRNSIVNCIYKLFFNDYVSAYQCCIPYIKNCFLNNQQPRGLLMKTTLWPVFSASQPGNFLRSMRTQLNVMNGKERRLCPKFKRDLLDAHCARSLSPPR</sequence>
<keyword evidence="1" id="KW-1185">Reference proteome</keyword>
<dbReference type="WBParaSite" id="Minc3s10038g43735">
    <property type="protein sequence ID" value="Minc3s10038g43735"/>
    <property type="gene ID" value="Minc3s10038g43735"/>
</dbReference>
<name>A0A914NUH3_MELIC</name>
<evidence type="ECO:0000313" key="2">
    <source>
        <dbReference type="WBParaSite" id="Minc3s10038g43735"/>
    </source>
</evidence>